<dbReference type="InterPro" id="IPR014014">
    <property type="entry name" value="RNA_helicase_DEAD_Q_motif"/>
</dbReference>
<dbReference type="AlphaFoldDB" id="A0A196SC35"/>
<dbReference type="PANTHER" id="PTHR47959:SF1">
    <property type="entry name" value="ATP-DEPENDENT RNA HELICASE DBPA"/>
    <property type="match status" value="1"/>
</dbReference>
<evidence type="ECO:0000256" key="1">
    <source>
        <dbReference type="ARBA" id="ARBA00022741"/>
    </source>
</evidence>
<keyword evidence="3 9" id="KW-0347">Helicase</keyword>
<dbReference type="Proteomes" id="UP000078348">
    <property type="component" value="Unassembled WGS sequence"/>
</dbReference>
<evidence type="ECO:0000256" key="3">
    <source>
        <dbReference type="ARBA" id="ARBA00022806"/>
    </source>
</evidence>
<dbReference type="Pfam" id="PF00270">
    <property type="entry name" value="DEAD"/>
    <property type="match status" value="1"/>
</dbReference>
<feature type="domain" description="Helicase ATP-binding" evidence="6">
    <location>
        <begin position="27"/>
        <end position="209"/>
    </location>
</feature>
<reference evidence="9 10" key="1">
    <citation type="submission" date="2016-05" db="EMBL/GenBank/DDBJ databases">
        <title>Nuclear genome of Blastocystis sp. subtype 1 NandII.</title>
        <authorList>
            <person name="Gentekaki E."/>
            <person name="Curtis B."/>
            <person name="Stairs C."/>
            <person name="Eme L."/>
            <person name="Herman E."/>
            <person name="Klimes V."/>
            <person name="Arias M.C."/>
            <person name="Elias M."/>
            <person name="Hilliou F."/>
            <person name="Klute M."/>
            <person name="Malik S.-B."/>
            <person name="Pightling A."/>
            <person name="Rachubinski R."/>
            <person name="Salas D."/>
            <person name="Schlacht A."/>
            <person name="Suga H."/>
            <person name="Archibald J."/>
            <person name="Ball S.G."/>
            <person name="Clark G."/>
            <person name="Dacks J."/>
            <person name="Van Der Giezen M."/>
            <person name="Tsaousis A."/>
            <person name="Roger A."/>
        </authorList>
    </citation>
    <scope>NUCLEOTIDE SEQUENCE [LARGE SCALE GENOMIC DNA]</scope>
    <source>
        <strain evidence="10">ATCC 50177 / NandII</strain>
    </source>
</reference>
<feature type="short sequence motif" description="Q motif" evidence="5">
    <location>
        <begin position="1"/>
        <end position="24"/>
    </location>
</feature>
<dbReference type="GO" id="GO:0016787">
    <property type="term" value="F:hydrolase activity"/>
    <property type="evidence" value="ECO:0007669"/>
    <property type="project" value="UniProtKB-KW"/>
</dbReference>
<feature type="domain" description="Helicase C-terminal" evidence="7">
    <location>
        <begin position="236"/>
        <end position="406"/>
    </location>
</feature>
<evidence type="ECO:0000313" key="9">
    <source>
        <dbReference type="EMBL" id="OAO13677.1"/>
    </source>
</evidence>
<evidence type="ECO:0000256" key="4">
    <source>
        <dbReference type="ARBA" id="ARBA00022840"/>
    </source>
</evidence>
<evidence type="ECO:0000256" key="2">
    <source>
        <dbReference type="ARBA" id="ARBA00022801"/>
    </source>
</evidence>
<keyword evidence="4" id="KW-0067">ATP-binding</keyword>
<keyword evidence="2" id="KW-0378">Hydrolase</keyword>
<dbReference type="Pfam" id="PF00271">
    <property type="entry name" value="Helicase_C"/>
    <property type="match status" value="1"/>
</dbReference>
<dbReference type="InterPro" id="IPR014001">
    <property type="entry name" value="Helicase_ATP-bd"/>
</dbReference>
<evidence type="ECO:0000259" key="7">
    <source>
        <dbReference type="PROSITE" id="PS51194"/>
    </source>
</evidence>
<dbReference type="SMART" id="SM00487">
    <property type="entry name" value="DEXDc"/>
    <property type="match status" value="1"/>
</dbReference>
<dbReference type="PROSITE" id="PS51194">
    <property type="entry name" value="HELICASE_CTER"/>
    <property type="match status" value="1"/>
</dbReference>
<dbReference type="EMBL" id="LXWW01000346">
    <property type="protein sequence ID" value="OAO13677.1"/>
    <property type="molecule type" value="Genomic_DNA"/>
</dbReference>
<gene>
    <name evidence="9" type="ORF">AV274_4652</name>
</gene>
<dbReference type="SUPFAM" id="SSF52540">
    <property type="entry name" value="P-loop containing nucleoside triphosphate hydrolases"/>
    <property type="match status" value="2"/>
</dbReference>
<dbReference type="InterPro" id="IPR044742">
    <property type="entry name" value="DEAD/DEAH_RhlB"/>
</dbReference>
<dbReference type="GO" id="GO:0005829">
    <property type="term" value="C:cytosol"/>
    <property type="evidence" value="ECO:0007669"/>
    <property type="project" value="TreeGrafter"/>
</dbReference>
<dbReference type="OrthoDB" id="360161at2759"/>
<keyword evidence="10" id="KW-1185">Reference proteome</keyword>
<evidence type="ECO:0000259" key="8">
    <source>
        <dbReference type="PROSITE" id="PS51195"/>
    </source>
</evidence>
<comment type="caution">
    <text evidence="9">The sequence shown here is derived from an EMBL/GenBank/DDBJ whole genome shotgun (WGS) entry which is preliminary data.</text>
</comment>
<feature type="domain" description="DEAD-box RNA helicase Q" evidence="8">
    <location>
        <begin position="1"/>
        <end position="24"/>
    </location>
</feature>
<protein>
    <submittedName>
        <fullName evidence="9">ATP-dependent RNA helicase DDX59</fullName>
    </submittedName>
</protein>
<sequence>MYIPERIRENMTLLGIESPTPIQMESVPCILSNRDVILQSNTGSGKTFAYVFPFILLQLDYYNAYKTFTDYVVLVIVPNRELAIQIETFVKALTANTVGVRTALVIGGDSRDQQIYRLHSNCNFIIATPGRLVDIYNKDKEWMQSLMRVVRAVVLDEADQLMKSDFEDQTLSILQLITSSCLQQIIVSATVTQNLRSVILPRLQNPIEVTISDIERLNSSLHYHFIWTEENQKRNRFQALLKSIAKDNPSHLQLPLVVMCQSRLETVEAKTVLEAFSPSLRFRCVTVETPADARRTALTQLGDGSLDVLVATMGIVGRGVELRRCRSLVLWSLPSSIAELIHQCGRIGRDGAEGAVVCFFNAKNKKVFKGLVRLCEEAHIKLPKKVKEELKNEELANPRLTVGELKRMGLFSEAAALQWKEFRK</sequence>
<dbReference type="GO" id="GO:0003676">
    <property type="term" value="F:nucleic acid binding"/>
    <property type="evidence" value="ECO:0007669"/>
    <property type="project" value="InterPro"/>
</dbReference>
<evidence type="ECO:0000256" key="5">
    <source>
        <dbReference type="PROSITE-ProRule" id="PRU00552"/>
    </source>
</evidence>
<organism evidence="9 10">
    <name type="scientific">Blastocystis sp. subtype 1 (strain ATCC 50177 / NandII)</name>
    <dbReference type="NCBI Taxonomy" id="478820"/>
    <lineage>
        <taxon>Eukaryota</taxon>
        <taxon>Sar</taxon>
        <taxon>Stramenopiles</taxon>
        <taxon>Bigyra</taxon>
        <taxon>Opalozoa</taxon>
        <taxon>Opalinata</taxon>
        <taxon>Blastocystidae</taxon>
        <taxon>Blastocystis</taxon>
    </lineage>
</organism>
<dbReference type="InterPro" id="IPR050079">
    <property type="entry name" value="DEAD_box_RNA_helicase"/>
</dbReference>
<proteinExistence type="predicted"/>
<accession>A0A196SC35</accession>
<dbReference type="GO" id="GO:0005524">
    <property type="term" value="F:ATP binding"/>
    <property type="evidence" value="ECO:0007669"/>
    <property type="project" value="UniProtKB-KW"/>
</dbReference>
<dbReference type="InterPro" id="IPR001650">
    <property type="entry name" value="Helicase_C-like"/>
</dbReference>
<dbReference type="PANTHER" id="PTHR47959">
    <property type="entry name" value="ATP-DEPENDENT RNA HELICASE RHLE-RELATED"/>
    <property type="match status" value="1"/>
</dbReference>
<dbReference type="SMART" id="SM00490">
    <property type="entry name" value="HELICc"/>
    <property type="match status" value="1"/>
</dbReference>
<dbReference type="InterPro" id="IPR027417">
    <property type="entry name" value="P-loop_NTPase"/>
</dbReference>
<keyword evidence="1" id="KW-0547">Nucleotide-binding</keyword>
<evidence type="ECO:0000259" key="6">
    <source>
        <dbReference type="PROSITE" id="PS51192"/>
    </source>
</evidence>
<name>A0A196SC35_BLAHN</name>
<dbReference type="Gene3D" id="3.40.50.300">
    <property type="entry name" value="P-loop containing nucleotide triphosphate hydrolases"/>
    <property type="match status" value="2"/>
</dbReference>
<dbReference type="PROSITE" id="PS51195">
    <property type="entry name" value="Q_MOTIF"/>
    <property type="match status" value="1"/>
</dbReference>
<dbReference type="InterPro" id="IPR011545">
    <property type="entry name" value="DEAD/DEAH_box_helicase_dom"/>
</dbReference>
<evidence type="ECO:0000313" key="10">
    <source>
        <dbReference type="Proteomes" id="UP000078348"/>
    </source>
</evidence>
<dbReference type="PROSITE" id="PS51192">
    <property type="entry name" value="HELICASE_ATP_BIND_1"/>
    <property type="match status" value="1"/>
</dbReference>
<dbReference type="CDD" id="cd00268">
    <property type="entry name" value="DEADc"/>
    <property type="match status" value="1"/>
</dbReference>
<dbReference type="GO" id="GO:0003724">
    <property type="term" value="F:RNA helicase activity"/>
    <property type="evidence" value="ECO:0007669"/>
    <property type="project" value="InterPro"/>
</dbReference>
<dbReference type="STRING" id="478820.A0A196SC35"/>